<dbReference type="Proteomes" id="UP001202831">
    <property type="component" value="Unassembled WGS sequence"/>
</dbReference>
<dbReference type="InterPro" id="IPR011063">
    <property type="entry name" value="TilS/TtcA_N"/>
</dbReference>
<evidence type="ECO:0000256" key="4">
    <source>
        <dbReference type="ARBA" id="ARBA00022694"/>
    </source>
</evidence>
<evidence type="ECO:0000256" key="1">
    <source>
        <dbReference type="ARBA" id="ARBA00004496"/>
    </source>
</evidence>
<keyword evidence="4 8" id="KW-0819">tRNA processing</keyword>
<comment type="catalytic activity">
    <reaction evidence="7 8">
        <text>cytidine(34) in tRNA(Ile2) + L-lysine + ATP = lysidine(34) in tRNA(Ile2) + AMP + diphosphate + H(+)</text>
        <dbReference type="Rhea" id="RHEA:43744"/>
        <dbReference type="Rhea" id="RHEA-COMP:10625"/>
        <dbReference type="Rhea" id="RHEA-COMP:10670"/>
        <dbReference type="ChEBI" id="CHEBI:15378"/>
        <dbReference type="ChEBI" id="CHEBI:30616"/>
        <dbReference type="ChEBI" id="CHEBI:32551"/>
        <dbReference type="ChEBI" id="CHEBI:33019"/>
        <dbReference type="ChEBI" id="CHEBI:82748"/>
        <dbReference type="ChEBI" id="CHEBI:83665"/>
        <dbReference type="ChEBI" id="CHEBI:456215"/>
        <dbReference type="EC" id="6.3.4.19"/>
    </reaction>
</comment>
<dbReference type="SUPFAM" id="SSF56037">
    <property type="entry name" value="PheT/TilS domain"/>
    <property type="match status" value="1"/>
</dbReference>
<dbReference type="SUPFAM" id="SSF82829">
    <property type="entry name" value="MesJ substrate recognition domain-like"/>
    <property type="match status" value="1"/>
</dbReference>
<evidence type="ECO:0000256" key="2">
    <source>
        <dbReference type="ARBA" id="ARBA00022490"/>
    </source>
</evidence>
<dbReference type="InterPro" id="IPR012796">
    <property type="entry name" value="Lysidine-tRNA-synth_C"/>
</dbReference>
<feature type="binding site" evidence="8">
    <location>
        <begin position="25"/>
        <end position="30"/>
    </location>
    <ligand>
        <name>ATP</name>
        <dbReference type="ChEBI" id="CHEBI:30616"/>
    </ligand>
</feature>
<dbReference type="InterPro" id="IPR012094">
    <property type="entry name" value="tRNA_Ile_lys_synt"/>
</dbReference>
<feature type="domain" description="Lysidine-tRNA(Ile) synthetase C-terminal" evidence="9">
    <location>
        <begin position="370"/>
        <end position="444"/>
    </location>
</feature>
<evidence type="ECO:0000256" key="3">
    <source>
        <dbReference type="ARBA" id="ARBA00022598"/>
    </source>
</evidence>
<evidence type="ECO:0000256" key="6">
    <source>
        <dbReference type="ARBA" id="ARBA00022840"/>
    </source>
</evidence>
<comment type="subcellular location">
    <subcellularLocation>
        <location evidence="1 8">Cytoplasm</location>
    </subcellularLocation>
</comment>
<dbReference type="SMART" id="SM00977">
    <property type="entry name" value="TilS_C"/>
    <property type="match status" value="1"/>
</dbReference>
<dbReference type="Gene3D" id="3.40.50.620">
    <property type="entry name" value="HUPs"/>
    <property type="match status" value="1"/>
</dbReference>
<keyword evidence="5 8" id="KW-0547">Nucleotide-binding</keyword>
<dbReference type="PANTHER" id="PTHR43033">
    <property type="entry name" value="TRNA(ILE)-LYSIDINE SYNTHASE-RELATED"/>
    <property type="match status" value="1"/>
</dbReference>
<keyword evidence="6 8" id="KW-0067">ATP-binding</keyword>
<dbReference type="SUPFAM" id="SSF52402">
    <property type="entry name" value="Adenine nucleotide alpha hydrolases-like"/>
    <property type="match status" value="1"/>
</dbReference>
<sequence length="447" mass="49252">MPVLIADSLEALAPKPGTRVLLGYSGGVDSEVLACLLGQYAAAHPEINCTLVHVHHGLSHNAESWVQHCEARAAHYGLEFRLCRVTVDQGPRTSLEAEARKARYQAISQLMKPDDILLTGHHQDDQLETLLLALKRGQGPRGLAAMGKCQPFDKGWQVRPLLGCSRQQIEAFAAANQLTHIQDESNFDTRFDRNFLRQDIIPLLKSRWPQIAHTAARSASLCAEQQLALDEVVSDRLTGMVRDTPWGKTLVLDGLARQAPHWQKLLLRAFIEQSGLELPSQVQLEQALQQLLEAREDAGVELKFAGAVIRRYAGGIYVTSNQALMTPGQLTLEKGLKQVSYGAFLLTLNSANEGPRVRCGKSEEEWQLATMAGFGITGATRCHPHFRDKGRELKKCWQEAGVPPWVRQHLPLLFIDGQLAAVPGIWVEKSFLAKAGEAGVSLALSVK</sequence>
<organism evidence="10 11">
    <name type="scientific">Shewanella corallii</name>
    <dbReference type="NCBI Taxonomy" id="560080"/>
    <lineage>
        <taxon>Bacteria</taxon>
        <taxon>Pseudomonadati</taxon>
        <taxon>Pseudomonadota</taxon>
        <taxon>Gammaproteobacteria</taxon>
        <taxon>Alteromonadales</taxon>
        <taxon>Shewanellaceae</taxon>
        <taxon>Shewanella</taxon>
    </lineage>
</organism>
<dbReference type="InterPro" id="IPR014729">
    <property type="entry name" value="Rossmann-like_a/b/a_fold"/>
</dbReference>
<keyword evidence="2 8" id="KW-0963">Cytoplasm</keyword>
<dbReference type="EMBL" id="JAKIKT010000001">
    <property type="protein sequence ID" value="MCL2912986.1"/>
    <property type="molecule type" value="Genomic_DNA"/>
</dbReference>
<comment type="caution">
    <text evidence="10">The sequence shown here is derived from an EMBL/GenBank/DDBJ whole genome shotgun (WGS) entry which is preliminary data.</text>
</comment>
<gene>
    <name evidence="8 10" type="primary">tilS</name>
    <name evidence="10" type="ORF">L2725_04200</name>
</gene>
<dbReference type="Pfam" id="PF11734">
    <property type="entry name" value="TilS_C"/>
    <property type="match status" value="1"/>
</dbReference>
<dbReference type="Pfam" id="PF01171">
    <property type="entry name" value="ATP_bind_3"/>
    <property type="match status" value="1"/>
</dbReference>
<dbReference type="GO" id="GO:0032267">
    <property type="term" value="F:tRNA(Ile)-lysidine synthase activity"/>
    <property type="evidence" value="ECO:0007669"/>
    <property type="project" value="UniProtKB-EC"/>
</dbReference>
<protein>
    <recommendedName>
        <fullName evidence="8">tRNA(Ile)-lysidine synthase</fullName>
        <ecNumber evidence="8">6.3.4.19</ecNumber>
    </recommendedName>
    <alternativeName>
        <fullName evidence="8">tRNA(Ile)-2-lysyl-cytidine synthase</fullName>
    </alternativeName>
    <alternativeName>
        <fullName evidence="8">tRNA(Ile)-lysidine synthetase</fullName>
    </alternativeName>
</protein>
<proteinExistence type="inferred from homology"/>
<dbReference type="Pfam" id="PF09179">
    <property type="entry name" value="TilS"/>
    <property type="match status" value="1"/>
</dbReference>
<evidence type="ECO:0000256" key="7">
    <source>
        <dbReference type="ARBA" id="ARBA00048539"/>
    </source>
</evidence>
<dbReference type="Gene3D" id="1.20.59.20">
    <property type="match status" value="1"/>
</dbReference>
<dbReference type="PANTHER" id="PTHR43033:SF1">
    <property type="entry name" value="TRNA(ILE)-LYSIDINE SYNTHASE-RELATED"/>
    <property type="match status" value="1"/>
</dbReference>
<keyword evidence="11" id="KW-1185">Reference proteome</keyword>
<evidence type="ECO:0000259" key="9">
    <source>
        <dbReference type="SMART" id="SM00977"/>
    </source>
</evidence>
<dbReference type="NCBIfam" id="TIGR02433">
    <property type="entry name" value="lysidine_TilS_C"/>
    <property type="match status" value="1"/>
</dbReference>
<accession>A0ABT0N3F7</accession>
<dbReference type="InterPro" id="IPR012795">
    <property type="entry name" value="tRNA_Ile_lys_synt_N"/>
</dbReference>
<comment type="function">
    <text evidence="8">Ligates lysine onto the cytidine present at position 34 of the AUA codon-specific tRNA(Ile) that contains the anticodon CAU, in an ATP-dependent manner. Cytidine is converted to lysidine, thus changing the amino acid specificity of the tRNA from methionine to isoleucine.</text>
</comment>
<dbReference type="NCBIfam" id="TIGR02432">
    <property type="entry name" value="lysidine_TilS_N"/>
    <property type="match status" value="1"/>
</dbReference>
<name>A0ABT0N3F7_9GAMM</name>
<dbReference type="InterPro" id="IPR015262">
    <property type="entry name" value="tRNA_Ile_lys_synt_subst-bd"/>
</dbReference>
<reference evidence="10 11" key="1">
    <citation type="submission" date="2022-01" db="EMBL/GenBank/DDBJ databases">
        <title>Whole genome-based taxonomy of the Shewanellaceae.</title>
        <authorList>
            <person name="Martin-Rodriguez A.J."/>
        </authorList>
    </citation>
    <scope>NUCLEOTIDE SEQUENCE [LARGE SCALE GENOMIC DNA]</scope>
    <source>
        <strain evidence="10 11">DSM 21332</strain>
    </source>
</reference>
<dbReference type="EC" id="6.3.4.19" evidence="8"/>
<comment type="domain">
    <text evidence="8">The N-terminal region contains the highly conserved SGGXDS motif, predicted to be a P-loop motif involved in ATP binding.</text>
</comment>
<evidence type="ECO:0000313" key="11">
    <source>
        <dbReference type="Proteomes" id="UP001202831"/>
    </source>
</evidence>
<comment type="similarity">
    <text evidence="8">Belongs to the tRNA(Ile)-lysidine synthase family.</text>
</comment>
<keyword evidence="3 8" id="KW-0436">Ligase</keyword>
<dbReference type="HAMAP" id="MF_01161">
    <property type="entry name" value="tRNA_Ile_lys_synt"/>
    <property type="match status" value="1"/>
</dbReference>
<dbReference type="CDD" id="cd01992">
    <property type="entry name" value="TilS_N"/>
    <property type="match status" value="1"/>
</dbReference>
<evidence type="ECO:0000256" key="8">
    <source>
        <dbReference type="HAMAP-Rule" id="MF_01161"/>
    </source>
</evidence>
<evidence type="ECO:0000313" key="10">
    <source>
        <dbReference type="EMBL" id="MCL2912986.1"/>
    </source>
</evidence>
<evidence type="ECO:0000256" key="5">
    <source>
        <dbReference type="ARBA" id="ARBA00022741"/>
    </source>
</evidence>
<dbReference type="RefSeq" id="WP_249247775.1">
    <property type="nucleotide sequence ID" value="NZ_JAKIKT010000001.1"/>
</dbReference>